<name>A0A1I2SGZ9_9LACO</name>
<evidence type="ECO:0000313" key="1">
    <source>
        <dbReference type="EMBL" id="SFG50187.1"/>
    </source>
</evidence>
<reference evidence="2" key="1">
    <citation type="submission" date="2016-10" db="EMBL/GenBank/DDBJ databases">
        <authorList>
            <person name="Varghese N."/>
            <person name="Submissions S."/>
        </authorList>
    </citation>
    <scope>NUCLEOTIDE SEQUENCE [LARGE SCALE GENOMIC DNA]</scope>
    <source>
        <strain evidence="2">DSM 20403</strain>
    </source>
</reference>
<proteinExistence type="predicted"/>
<dbReference type="EMBL" id="FOPI01000028">
    <property type="protein sequence ID" value="SFG50187.1"/>
    <property type="molecule type" value="Genomic_DNA"/>
</dbReference>
<sequence>MIFSTCWSKFGPRGLESRQKPGGMSDFCLPTDPKSSRAASKVDKNWGKCLIFVYRLIQNRVARPRK</sequence>
<accession>A0A1I2SGZ9</accession>
<gene>
    <name evidence="1" type="ORF">SAMN02910432_01619</name>
</gene>
<dbReference type="AlphaFoldDB" id="A0A1I2SGZ9"/>
<organism evidence="1 2">
    <name type="scientific">Ligilactobacillus ruminis DSM 20403 = NBRC 102161</name>
    <dbReference type="NCBI Taxonomy" id="1423798"/>
    <lineage>
        <taxon>Bacteria</taxon>
        <taxon>Bacillati</taxon>
        <taxon>Bacillota</taxon>
        <taxon>Bacilli</taxon>
        <taxon>Lactobacillales</taxon>
        <taxon>Lactobacillaceae</taxon>
        <taxon>Ligilactobacillus</taxon>
    </lineage>
</organism>
<protein>
    <submittedName>
        <fullName evidence="1">Uncharacterized protein</fullName>
    </submittedName>
</protein>
<evidence type="ECO:0000313" key="2">
    <source>
        <dbReference type="Proteomes" id="UP000182635"/>
    </source>
</evidence>
<dbReference type="Proteomes" id="UP000182635">
    <property type="component" value="Unassembled WGS sequence"/>
</dbReference>